<evidence type="ECO:0000256" key="7">
    <source>
        <dbReference type="ARBA" id="ARBA00023306"/>
    </source>
</evidence>
<keyword evidence="3" id="KW-0158">Chromosome</keyword>
<evidence type="ECO:0000259" key="10">
    <source>
        <dbReference type="Pfam" id="PF02463"/>
    </source>
</evidence>
<dbReference type="CDD" id="cd03275">
    <property type="entry name" value="ABC_SMC1_euk"/>
    <property type="match status" value="1"/>
</dbReference>
<name>A0ABY6KX14_9ARAC</name>
<gene>
    <name evidence="11" type="ORF">LAZ67_10000239</name>
</gene>
<feature type="coiled-coil region" evidence="8">
    <location>
        <begin position="164"/>
        <end position="215"/>
    </location>
</feature>
<evidence type="ECO:0000313" key="12">
    <source>
        <dbReference type="Proteomes" id="UP001235939"/>
    </source>
</evidence>
<dbReference type="InterPro" id="IPR027417">
    <property type="entry name" value="P-loop_NTPase"/>
</dbReference>
<dbReference type="PANTHER" id="PTHR18937:SF12">
    <property type="entry name" value="STRUCTURAL MAINTENANCE OF CHROMOSOMES PROTEIN"/>
    <property type="match status" value="1"/>
</dbReference>
<keyword evidence="7" id="KW-0131">Cell cycle</keyword>
<keyword evidence="8" id="KW-0175">Coiled coil</keyword>
<keyword evidence="4" id="KW-0132">Cell division</keyword>
<evidence type="ECO:0000256" key="4">
    <source>
        <dbReference type="ARBA" id="ARBA00022618"/>
    </source>
</evidence>
<keyword evidence="5" id="KW-0498">Mitosis</keyword>
<feature type="non-terminal residue" evidence="11">
    <location>
        <position position="1"/>
    </location>
</feature>
<feature type="compositionally biased region" description="Polar residues" evidence="9">
    <location>
        <begin position="353"/>
        <end position="366"/>
    </location>
</feature>
<dbReference type="InterPro" id="IPR003395">
    <property type="entry name" value="RecF/RecN/SMC_N"/>
</dbReference>
<evidence type="ECO:0000313" key="11">
    <source>
        <dbReference type="EMBL" id="UYV72661.1"/>
    </source>
</evidence>
<dbReference type="Proteomes" id="UP001235939">
    <property type="component" value="Chromosome 10"/>
</dbReference>
<protein>
    <submittedName>
        <fullName evidence="11">SMC1B</fullName>
    </submittedName>
</protein>
<keyword evidence="12" id="KW-1185">Reference proteome</keyword>
<feature type="domain" description="RecF/RecN/SMC N-terminal" evidence="10">
    <location>
        <begin position="3"/>
        <end position="364"/>
    </location>
</feature>
<evidence type="ECO:0000256" key="1">
    <source>
        <dbReference type="ARBA" id="ARBA00004123"/>
    </source>
</evidence>
<evidence type="ECO:0000256" key="9">
    <source>
        <dbReference type="SAM" id="MobiDB-lite"/>
    </source>
</evidence>
<dbReference type="Pfam" id="PF02463">
    <property type="entry name" value="SMC_N"/>
    <property type="match status" value="1"/>
</dbReference>
<comment type="subcellular location">
    <subcellularLocation>
        <location evidence="2">Chromosome</location>
    </subcellularLocation>
    <subcellularLocation>
        <location evidence="1">Nucleus</location>
    </subcellularLocation>
</comment>
<feature type="compositionally biased region" description="Basic and acidic residues" evidence="9">
    <location>
        <begin position="305"/>
        <end position="319"/>
    </location>
</feature>
<dbReference type="PANTHER" id="PTHR18937">
    <property type="entry name" value="STRUCTURAL MAINTENANCE OF CHROMOSOMES SMC FAMILY MEMBER"/>
    <property type="match status" value="1"/>
</dbReference>
<feature type="region of interest" description="Disordered" evidence="9">
    <location>
        <begin position="349"/>
        <end position="369"/>
    </location>
</feature>
<evidence type="ECO:0000256" key="6">
    <source>
        <dbReference type="ARBA" id="ARBA00023242"/>
    </source>
</evidence>
<feature type="coiled-coil region" evidence="8">
    <location>
        <begin position="410"/>
        <end position="493"/>
    </location>
</feature>
<evidence type="ECO:0000256" key="5">
    <source>
        <dbReference type="ARBA" id="ARBA00022776"/>
    </source>
</evidence>
<dbReference type="InterPro" id="IPR028468">
    <property type="entry name" value="Smc1_ABC"/>
</dbReference>
<keyword evidence="6" id="KW-0539">Nucleus</keyword>
<sequence length="507" mass="58154">MGYLKFIKVENFKSYKGKQVIGELKPFTAIIGPNGSVLVGKSNFMDAISFVLGEKTSSLRVKKLNELIHGAPIGAPVASRASVTAIYGHDDGTETNFTRLVIGTASEYRIDGKVVGNNEYASRLESLGINVKAKNFLVFQGAVESIAMKSPKERTLLFEEISHSSENKEEYDRLRSEMIKAEEDTQFTYQKKKGIAAEKKEARLEKEEADKYQRLKEESAAKQVQLQLFKLYHNERDTEALTEDLVQKNKDLEKVCRKREKVEEEVKEKKKEHGRLQRELAKLEQNIREAELDLNKKRPAFIKAKEKTSHVQKKLESAKKSLKGAKKANDAHMADIDELEKELEEIEKRQGEFEQQLTQESQSQGRDLTLEESQLKEYNSLKEEAGKLSSRYLQELDSVNRDQKSDQDKYDNELRKKTEIESKIKQKRAELDENIRRLDKLNEYIRTSEAGLQDLRQQEKEIGEEVHNSKKRLQEINEELESIMNKLGDAKVQCSLVSGITCGFITK</sequence>
<dbReference type="SUPFAM" id="SSF52540">
    <property type="entry name" value="P-loop containing nucleoside triphosphate hydrolases"/>
    <property type="match status" value="1"/>
</dbReference>
<evidence type="ECO:0000256" key="8">
    <source>
        <dbReference type="SAM" id="Coils"/>
    </source>
</evidence>
<reference evidence="11 12" key="1">
    <citation type="submission" date="2022-01" db="EMBL/GenBank/DDBJ databases">
        <title>A chromosomal length assembly of Cordylochernes scorpioides.</title>
        <authorList>
            <person name="Zeh D."/>
            <person name="Zeh J."/>
        </authorList>
    </citation>
    <scope>NUCLEOTIDE SEQUENCE [LARGE SCALE GENOMIC DNA]</scope>
    <source>
        <strain evidence="11">IN4F17</strain>
        <tissue evidence="11">Whole Body</tissue>
    </source>
</reference>
<proteinExistence type="predicted"/>
<accession>A0ABY6KX14</accession>
<evidence type="ECO:0000256" key="3">
    <source>
        <dbReference type="ARBA" id="ARBA00022454"/>
    </source>
</evidence>
<dbReference type="EMBL" id="CP092872">
    <property type="protein sequence ID" value="UYV72661.1"/>
    <property type="molecule type" value="Genomic_DNA"/>
</dbReference>
<feature type="region of interest" description="Disordered" evidence="9">
    <location>
        <begin position="305"/>
        <end position="333"/>
    </location>
</feature>
<feature type="coiled-coil region" evidence="8">
    <location>
        <begin position="245"/>
        <end position="293"/>
    </location>
</feature>
<organism evidence="11 12">
    <name type="scientific">Cordylochernes scorpioides</name>
    <dbReference type="NCBI Taxonomy" id="51811"/>
    <lineage>
        <taxon>Eukaryota</taxon>
        <taxon>Metazoa</taxon>
        <taxon>Ecdysozoa</taxon>
        <taxon>Arthropoda</taxon>
        <taxon>Chelicerata</taxon>
        <taxon>Arachnida</taxon>
        <taxon>Pseudoscorpiones</taxon>
        <taxon>Cheliferoidea</taxon>
        <taxon>Chernetidae</taxon>
        <taxon>Cordylochernes</taxon>
    </lineage>
</organism>
<evidence type="ECO:0000256" key="2">
    <source>
        <dbReference type="ARBA" id="ARBA00004286"/>
    </source>
</evidence>
<dbReference type="Gene3D" id="3.40.50.300">
    <property type="entry name" value="P-loop containing nucleotide triphosphate hydrolases"/>
    <property type="match status" value="1"/>
</dbReference>